<reference evidence="5 6" key="1">
    <citation type="journal article" date="2015" name="Nature">
        <title>rRNA introns, odd ribosomes, and small enigmatic genomes across a large radiation of phyla.</title>
        <authorList>
            <person name="Brown C.T."/>
            <person name="Hug L.A."/>
            <person name="Thomas B.C."/>
            <person name="Sharon I."/>
            <person name="Castelle C.J."/>
            <person name="Singh A."/>
            <person name="Wilkins M.J."/>
            <person name="Williams K.H."/>
            <person name="Banfield J.F."/>
        </authorList>
    </citation>
    <scope>NUCLEOTIDE SEQUENCE [LARGE SCALE GENOMIC DNA]</scope>
</reference>
<dbReference type="GO" id="GO:0004252">
    <property type="term" value="F:serine-type endopeptidase activity"/>
    <property type="evidence" value="ECO:0007669"/>
    <property type="project" value="InterPro"/>
</dbReference>
<keyword evidence="3" id="KW-0378">Hydrolase</keyword>
<dbReference type="Gene3D" id="2.40.10.10">
    <property type="entry name" value="Trypsin-like serine proteases"/>
    <property type="match status" value="2"/>
</dbReference>
<gene>
    <name evidence="5" type="ORF">UV61_C0008G0098</name>
</gene>
<dbReference type="InterPro" id="IPR051201">
    <property type="entry name" value="Chloro_Bact_Ser_Proteases"/>
</dbReference>
<dbReference type="GO" id="GO:0006508">
    <property type="term" value="P:proteolysis"/>
    <property type="evidence" value="ECO:0007669"/>
    <property type="project" value="UniProtKB-KW"/>
</dbReference>
<dbReference type="Pfam" id="PF13365">
    <property type="entry name" value="Trypsin_2"/>
    <property type="match status" value="1"/>
</dbReference>
<evidence type="ECO:0000313" key="5">
    <source>
        <dbReference type="EMBL" id="KKS86645.1"/>
    </source>
</evidence>
<organism evidence="5 6">
    <name type="scientific">Candidatus Gottesmanbacteria bacterium GW2011_GWB1_43_11</name>
    <dbReference type="NCBI Taxonomy" id="1618446"/>
    <lineage>
        <taxon>Bacteria</taxon>
        <taxon>Candidatus Gottesmaniibacteriota</taxon>
    </lineage>
</organism>
<dbReference type="InterPro" id="IPR001478">
    <property type="entry name" value="PDZ"/>
</dbReference>
<dbReference type="SUPFAM" id="SSF50156">
    <property type="entry name" value="PDZ domain-like"/>
    <property type="match status" value="1"/>
</dbReference>
<dbReference type="PATRIC" id="fig|1618446.3.peg.965"/>
<dbReference type="InterPro" id="IPR001940">
    <property type="entry name" value="Peptidase_S1C"/>
</dbReference>
<sequence length="394" mass="42146">MKSHKNLLLIAALIVSIGLGISSGAFGFTWKDINTNLKLPGLPKVEVPQLTEKTKIVNEESLVIDVVDKVSPSVVTVGISKIARTPRLFEIDPFDPFNVFREQQPSKEEQIEQDIGSGFIVTSDGLIVTNKHVVADTEAKYRVITKDDKEYEVKKIYRDPTNDLAILKIDPPAGGPGLKPIEMGDSGKLKVGQMAIAIGTALGEFRNTVTTGVVSGLGRGITAGSPFEGFAEKLDNVIQTDAAINPGNSGGPLLNSAGQVIGVNTAIAQGSQNIGFALPINVVKEALDNFNKTGQFSRPFLGVKYKSIDKRMALLNDVPEGAYLVEVVSGSPADKAGMQKGDIIIKIDNQRIAGADGEIAKLIGQKKVGDTITVTYWRESKESTVTVTLAEFSQ</sequence>
<dbReference type="PRINTS" id="PR00834">
    <property type="entry name" value="PROTEASES2C"/>
</dbReference>
<dbReference type="SUPFAM" id="SSF50494">
    <property type="entry name" value="Trypsin-like serine proteases"/>
    <property type="match status" value="1"/>
</dbReference>
<accession>A0A0G1CLM7</accession>
<dbReference type="Proteomes" id="UP000034050">
    <property type="component" value="Unassembled WGS sequence"/>
</dbReference>
<dbReference type="PROSITE" id="PS50106">
    <property type="entry name" value="PDZ"/>
    <property type="match status" value="1"/>
</dbReference>
<dbReference type="STRING" id="1618446.UV61_C0008G0098"/>
<evidence type="ECO:0000259" key="4">
    <source>
        <dbReference type="PROSITE" id="PS50106"/>
    </source>
</evidence>
<dbReference type="InterPro" id="IPR043504">
    <property type="entry name" value="Peptidase_S1_PA_chymotrypsin"/>
</dbReference>
<dbReference type="PANTHER" id="PTHR43343">
    <property type="entry name" value="PEPTIDASE S12"/>
    <property type="match status" value="1"/>
</dbReference>
<name>A0A0G1CLM7_9BACT</name>
<dbReference type="EMBL" id="LCFD01000008">
    <property type="protein sequence ID" value="KKS86645.1"/>
    <property type="molecule type" value="Genomic_DNA"/>
</dbReference>
<evidence type="ECO:0000256" key="2">
    <source>
        <dbReference type="ARBA" id="ARBA00022670"/>
    </source>
</evidence>
<dbReference type="InterPro" id="IPR009003">
    <property type="entry name" value="Peptidase_S1_PA"/>
</dbReference>
<comment type="caution">
    <text evidence="5">The sequence shown here is derived from an EMBL/GenBank/DDBJ whole genome shotgun (WGS) entry which is preliminary data.</text>
</comment>
<dbReference type="InterPro" id="IPR036034">
    <property type="entry name" value="PDZ_sf"/>
</dbReference>
<evidence type="ECO:0000313" key="6">
    <source>
        <dbReference type="Proteomes" id="UP000034050"/>
    </source>
</evidence>
<protein>
    <submittedName>
        <fullName evidence="5">Serine proteinase</fullName>
    </submittedName>
</protein>
<proteinExistence type="inferred from homology"/>
<evidence type="ECO:0000256" key="3">
    <source>
        <dbReference type="ARBA" id="ARBA00022801"/>
    </source>
</evidence>
<dbReference type="Gene3D" id="2.30.42.10">
    <property type="match status" value="1"/>
</dbReference>
<dbReference type="PANTHER" id="PTHR43343:SF3">
    <property type="entry name" value="PROTEASE DO-LIKE 8, CHLOROPLASTIC"/>
    <property type="match status" value="1"/>
</dbReference>
<feature type="domain" description="PDZ" evidence="4">
    <location>
        <begin position="279"/>
        <end position="354"/>
    </location>
</feature>
<comment type="similarity">
    <text evidence="1">Belongs to the peptidase S1C family.</text>
</comment>
<dbReference type="SMART" id="SM00228">
    <property type="entry name" value="PDZ"/>
    <property type="match status" value="1"/>
</dbReference>
<dbReference type="Pfam" id="PF13180">
    <property type="entry name" value="PDZ_2"/>
    <property type="match status" value="1"/>
</dbReference>
<dbReference type="AlphaFoldDB" id="A0A0G1CLM7"/>
<evidence type="ECO:0000256" key="1">
    <source>
        <dbReference type="ARBA" id="ARBA00010541"/>
    </source>
</evidence>
<keyword evidence="2" id="KW-0645">Protease</keyword>